<dbReference type="PROSITE" id="PS00670">
    <property type="entry name" value="D_2_HYDROXYACID_DH_2"/>
    <property type="match status" value="1"/>
</dbReference>
<dbReference type="Gene3D" id="3.40.50.720">
    <property type="entry name" value="NAD(P)-binding Rossmann-like Domain"/>
    <property type="match status" value="2"/>
</dbReference>
<dbReference type="Pfam" id="PF02826">
    <property type="entry name" value="2-Hacid_dh_C"/>
    <property type="match status" value="1"/>
</dbReference>
<dbReference type="CDD" id="cd12167">
    <property type="entry name" value="2-Hacid_dh_8"/>
    <property type="match status" value="1"/>
</dbReference>
<feature type="domain" description="D-isomer specific 2-hydroxyacid dehydrogenase catalytic" evidence="5">
    <location>
        <begin position="64"/>
        <end position="334"/>
    </location>
</feature>
<dbReference type="PANTHER" id="PTHR10996:SF178">
    <property type="entry name" value="2-HYDROXYACID DEHYDROGENASE YGL185C-RELATED"/>
    <property type="match status" value="1"/>
</dbReference>
<dbReference type="InterPro" id="IPR006140">
    <property type="entry name" value="D-isomer_DH_NAD-bd"/>
</dbReference>
<comment type="similarity">
    <text evidence="1 4">Belongs to the D-isomer specific 2-hydroxyacid dehydrogenase family.</text>
</comment>
<dbReference type="Proteomes" id="UP001215097">
    <property type="component" value="Chromosome"/>
</dbReference>
<dbReference type="InterPro" id="IPR036291">
    <property type="entry name" value="NAD(P)-bd_dom_sf"/>
</dbReference>
<evidence type="ECO:0000256" key="1">
    <source>
        <dbReference type="ARBA" id="ARBA00005854"/>
    </source>
</evidence>
<feature type="domain" description="D-isomer specific 2-hydroxyacid dehydrogenase NAD-binding" evidence="6">
    <location>
        <begin position="129"/>
        <end position="303"/>
    </location>
</feature>
<name>A0ABY7XIY3_MICLT</name>
<dbReference type="SUPFAM" id="SSF52283">
    <property type="entry name" value="Formate/glycerate dehydrogenase catalytic domain-like"/>
    <property type="match status" value="1"/>
</dbReference>
<gene>
    <name evidence="7" type="ORF">KV395_01685</name>
</gene>
<dbReference type="InterPro" id="IPR006139">
    <property type="entry name" value="D-isomer_2_OHA_DH_cat_dom"/>
</dbReference>
<accession>A0ABY7XIY3</accession>
<evidence type="ECO:0000256" key="4">
    <source>
        <dbReference type="RuleBase" id="RU003719"/>
    </source>
</evidence>
<evidence type="ECO:0000256" key="3">
    <source>
        <dbReference type="ARBA" id="ARBA00023027"/>
    </source>
</evidence>
<evidence type="ECO:0000313" key="7">
    <source>
        <dbReference type="EMBL" id="WDM42056.1"/>
    </source>
</evidence>
<keyword evidence="8" id="KW-1185">Reference proteome</keyword>
<evidence type="ECO:0000313" key="8">
    <source>
        <dbReference type="Proteomes" id="UP001215097"/>
    </source>
</evidence>
<dbReference type="SUPFAM" id="SSF51735">
    <property type="entry name" value="NAD(P)-binding Rossmann-fold domains"/>
    <property type="match status" value="1"/>
</dbReference>
<keyword evidence="2 4" id="KW-0560">Oxidoreductase</keyword>
<dbReference type="RefSeq" id="WP_282215916.1">
    <property type="nucleotide sequence ID" value="NZ_BAAAUN010000001.1"/>
</dbReference>
<dbReference type="InterPro" id="IPR029753">
    <property type="entry name" value="D-isomer_DH_CS"/>
</dbReference>
<dbReference type="PANTHER" id="PTHR10996">
    <property type="entry name" value="2-HYDROXYACID DEHYDROGENASE-RELATED"/>
    <property type="match status" value="1"/>
</dbReference>
<evidence type="ECO:0000259" key="6">
    <source>
        <dbReference type="Pfam" id="PF02826"/>
    </source>
</evidence>
<proteinExistence type="inferred from homology"/>
<dbReference type="Pfam" id="PF00389">
    <property type="entry name" value="2-Hacid_dh"/>
    <property type="match status" value="1"/>
</dbReference>
<dbReference type="InterPro" id="IPR050223">
    <property type="entry name" value="D-isomer_2-hydroxyacid_DH"/>
</dbReference>
<dbReference type="EMBL" id="CP078075">
    <property type="protein sequence ID" value="WDM42056.1"/>
    <property type="molecule type" value="Genomic_DNA"/>
</dbReference>
<organism evidence="7 8">
    <name type="scientific">Microbacterium luteolum</name>
    <name type="common">Aureobacterium luteolum</name>
    <dbReference type="NCBI Taxonomy" id="69367"/>
    <lineage>
        <taxon>Bacteria</taxon>
        <taxon>Bacillati</taxon>
        <taxon>Actinomycetota</taxon>
        <taxon>Actinomycetes</taxon>
        <taxon>Micrococcales</taxon>
        <taxon>Microbacteriaceae</taxon>
        <taxon>Microbacterium</taxon>
    </lineage>
</organism>
<evidence type="ECO:0000259" key="5">
    <source>
        <dbReference type="Pfam" id="PF00389"/>
    </source>
</evidence>
<evidence type="ECO:0000256" key="2">
    <source>
        <dbReference type="ARBA" id="ARBA00023002"/>
    </source>
</evidence>
<sequence>MSNDDVRTDPHPQRRATSLLLSIGAAERAAFFPAGALEDLSLHAADLDIVEPEDARSSEAIALAEIAVVAWGFPRLDADMLARMPRLRLVVNAASSVRGLVSDDFWASGIPLTQAGAAMSPAVAEMSLTLTLSLLRRVHRMDHALRGGTSWDAAREIARAREISGCRIAVIGASRTGREYIRMCTALGADVRIFDPYLPAGDPLSARAGGLDEVLSSSDVVAIHAPATTETAGMIGRRELAAMPDGAALVNTARASLVDMDALFEEVASGRLDAALDVFATEPLPDDDRWRSLPNALLTGHVSGATAESRARAGRIVIDEISRFLAHEDLQHRVTADALERMG</sequence>
<protein>
    <submittedName>
        <fullName evidence="7">Hydroxyacid dehydrogenase</fullName>
    </submittedName>
</protein>
<keyword evidence="3" id="KW-0520">NAD</keyword>
<reference evidence="7 8" key="1">
    <citation type="submission" date="2021-06" db="EMBL/GenBank/DDBJ databases">
        <title>Genome-based taxonomic framework of Microbacterium strains isolated from marine environment, the description of four new species and reclassification of four preexisting species.</title>
        <authorList>
            <person name="Lee S.D."/>
            <person name="Kim S.-M."/>
            <person name="Byeon Y.-S."/>
            <person name="Yang H.L."/>
            <person name="Kim I.S."/>
        </authorList>
    </citation>
    <scope>NUCLEOTIDE SEQUENCE [LARGE SCALE GENOMIC DNA]</scope>
    <source>
        <strain evidence="7 8">KACC 14465</strain>
    </source>
</reference>